<evidence type="ECO:0008006" key="3">
    <source>
        <dbReference type="Google" id="ProtNLM"/>
    </source>
</evidence>
<dbReference type="InterPro" id="IPR045692">
    <property type="entry name" value="DUF6057"/>
</dbReference>
<feature type="transmembrane region" description="Helical" evidence="1">
    <location>
        <begin position="144"/>
        <end position="163"/>
    </location>
</feature>
<reference evidence="2" key="1">
    <citation type="submission" date="2019-03" db="EMBL/GenBank/DDBJ databases">
        <title>Single cell metagenomics reveals metabolic interactions within the superorganism composed of flagellate Streblomastix strix and complex community of Bacteroidetes bacteria on its surface.</title>
        <authorList>
            <person name="Treitli S.C."/>
            <person name="Kolisko M."/>
            <person name="Husnik F."/>
            <person name="Keeling P."/>
            <person name="Hampl V."/>
        </authorList>
    </citation>
    <scope>NUCLEOTIDE SEQUENCE</scope>
    <source>
        <strain evidence="2">STM</strain>
    </source>
</reference>
<gene>
    <name evidence="2" type="ORF">EZS27_012508</name>
</gene>
<dbReference type="Pfam" id="PF19529">
    <property type="entry name" value="DUF6057"/>
    <property type="match status" value="1"/>
</dbReference>
<feature type="transmembrane region" description="Helical" evidence="1">
    <location>
        <begin position="86"/>
        <end position="106"/>
    </location>
</feature>
<dbReference type="AlphaFoldDB" id="A0A5J4S081"/>
<sequence length="617" mass="72285">MASSTKRTSIPSVLSKGNYFYYKIVCILIFLLSVIYFTVYQNSLLLIKMEDLSLFVFDKPYFNDCMQVAGGLLTYCGSFLTQLFYYPRLGSLIYVCVLLLLSFLFYKTYRVPDEYFPLVLIPAVMFVLSLTELGYLIYNFKSPGYAYSNLLGVILSLSAFWGYRNIKLRIIRLVIIPVFMLSCYPLLGFYALSASLLCIVYETVSYIGCKDRNPLCGIAVVMISMGIIPCLYYVTIYSQMNFKYIYVYGLPDFHFNAQELVLWVPFAVIFLCVFLYLIFLFKRPRNAGFMRSSLYALFLFVFSLFAVQRYSFKDENFRTEIAMDLAIQANDWNKVIDYAEQIKHLPTRLVILNRNLALYKLGLAGDKMFTYENSSVLYNLRRNTVMLGAKPLYFHYGKINFCYRWCMEDHVEYGMKVDYLKYMIKCSLIHEDLRLAQKYINVLKKTLFHKEWAENYQQYIDNPLLIREDPEFASVFPLMAYDNILDGDGNLIEVYLLNNLAHTQGGPPPLVELSLQCNLILKDIKGFLPRFFLYAKTHENIPVHYQEAALLYSHLENNVDISYLSIGGEVINRFNEFIRLSEQNVNAQEEYLKKIFRLHFGDTFWYYYFFVKDMKTS</sequence>
<feature type="transmembrane region" description="Helical" evidence="1">
    <location>
        <begin position="260"/>
        <end position="281"/>
    </location>
</feature>
<evidence type="ECO:0000256" key="1">
    <source>
        <dbReference type="SAM" id="Phobius"/>
    </source>
</evidence>
<feature type="transmembrane region" description="Helical" evidence="1">
    <location>
        <begin position="293"/>
        <end position="312"/>
    </location>
</feature>
<keyword evidence="1" id="KW-0472">Membrane</keyword>
<accession>A0A5J4S081</accession>
<keyword evidence="1" id="KW-0812">Transmembrane</keyword>
<protein>
    <recommendedName>
        <fullName evidence="3">Transmembrane protein</fullName>
    </recommendedName>
</protein>
<organism evidence="2">
    <name type="scientific">termite gut metagenome</name>
    <dbReference type="NCBI Taxonomy" id="433724"/>
    <lineage>
        <taxon>unclassified sequences</taxon>
        <taxon>metagenomes</taxon>
        <taxon>organismal metagenomes</taxon>
    </lineage>
</organism>
<evidence type="ECO:0000313" key="2">
    <source>
        <dbReference type="EMBL" id="KAA6339567.1"/>
    </source>
</evidence>
<comment type="caution">
    <text evidence="2">The sequence shown here is derived from an EMBL/GenBank/DDBJ whole genome shotgun (WGS) entry which is preliminary data.</text>
</comment>
<proteinExistence type="predicted"/>
<name>A0A5J4S081_9ZZZZ</name>
<dbReference type="EMBL" id="SNRY01000526">
    <property type="protein sequence ID" value="KAA6339567.1"/>
    <property type="molecule type" value="Genomic_DNA"/>
</dbReference>
<keyword evidence="1" id="KW-1133">Transmembrane helix</keyword>
<feature type="transmembrane region" description="Helical" evidence="1">
    <location>
        <begin position="216"/>
        <end position="240"/>
    </location>
</feature>
<feature type="transmembrane region" description="Helical" evidence="1">
    <location>
        <begin position="20"/>
        <end position="40"/>
    </location>
</feature>
<feature type="transmembrane region" description="Helical" evidence="1">
    <location>
        <begin position="118"/>
        <end position="138"/>
    </location>
</feature>
<feature type="transmembrane region" description="Helical" evidence="1">
    <location>
        <begin position="170"/>
        <end position="187"/>
    </location>
</feature>